<dbReference type="CDD" id="cd00431">
    <property type="entry name" value="cysteine_hydrolases"/>
    <property type="match status" value="1"/>
</dbReference>
<dbReference type="STRING" id="418495.SAMN05216215_1019103"/>
<dbReference type="PANTHER" id="PTHR43540:SF6">
    <property type="entry name" value="ISOCHORISMATASE-LIKE DOMAIN-CONTAINING PROTEIN"/>
    <property type="match status" value="1"/>
</dbReference>
<dbReference type="InterPro" id="IPR000868">
    <property type="entry name" value="Isochorismatase-like_dom"/>
</dbReference>
<dbReference type="OrthoDB" id="5794853at2"/>
<accession>A0A1H3GXT4</accession>
<proteinExistence type="predicted"/>
<evidence type="ECO:0000256" key="1">
    <source>
        <dbReference type="ARBA" id="ARBA00022801"/>
    </source>
</evidence>
<dbReference type="PANTHER" id="PTHR43540">
    <property type="entry name" value="PEROXYUREIDOACRYLATE/UREIDOACRYLATE AMIDOHYDROLASE-RELATED"/>
    <property type="match status" value="1"/>
</dbReference>
<dbReference type="AlphaFoldDB" id="A0A1H3GXT4"/>
<organism evidence="3 4">
    <name type="scientific">Saccharopolyspora shandongensis</name>
    <dbReference type="NCBI Taxonomy" id="418495"/>
    <lineage>
        <taxon>Bacteria</taxon>
        <taxon>Bacillati</taxon>
        <taxon>Actinomycetota</taxon>
        <taxon>Actinomycetes</taxon>
        <taxon>Pseudonocardiales</taxon>
        <taxon>Pseudonocardiaceae</taxon>
        <taxon>Saccharopolyspora</taxon>
    </lineage>
</organism>
<keyword evidence="1 3" id="KW-0378">Hydrolase</keyword>
<dbReference type="InterPro" id="IPR036380">
    <property type="entry name" value="Isochorismatase-like_sf"/>
</dbReference>
<dbReference type="EMBL" id="FNOK01000019">
    <property type="protein sequence ID" value="SDY07169.1"/>
    <property type="molecule type" value="Genomic_DNA"/>
</dbReference>
<keyword evidence="4" id="KW-1185">Reference proteome</keyword>
<reference evidence="4" key="1">
    <citation type="submission" date="2016-10" db="EMBL/GenBank/DDBJ databases">
        <authorList>
            <person name="Varghese N."/>
            <person name="Submissions S."/>
        </authorList>
    </citation>
    <scope>NUCLEOTIDE SEQUENCE [LARGE SCALE GENOMIC DNA]</scope>
    <source>
        <strain evidence="4">CGMCC 4.3530</strain>
    </source>
</reference>
<evidence type="ECO:0000259" key="2">
    <source>
        <dbReference type="Pfam" id="PF00857"/>
    </source>
</evidence>
<dbReference type="Gene3D" id="3.40.50.850">
    <property type="entry name" value="Isochorismatase-like"/>
    <property type="match status" value="1"/>
</dbReference>
<evidence type="ECO:0000313" key="4">
    <source>
        <dbReference type="Proteomes" id="UP000199529"/>
    </source>
</evidence>
<gene>
    <name evidence="3" type="ORF">SAMN05216215_1019103</name>
</gene>
<evidence type="ECO:0000313" key="3">
    <source>
        <dbReference type="EMBL" id="SDY07169.1"/>
    </source>
</evidence>
<dbReference type="GO" id="GO:0016787">
    <property type="term" value="F:hydrolase activity"/>
    <property type="evidence" value="ECO:0007669"/>
    <property type="project" value="UniProtKB-KW"/>
</dbReference>
<dbReference type="Pfam" id="PF00857">
    <property type="entry name" value="Isochorismatase"/>
    <property type="match status" value="1"/>
</dbReference>
<dbReference type="InterPro" id="IPR050272">
    <property type="entry name" value="Isochorismatase-like_hydrls"/>
</dbReference>
<dbReference type="RefSeq" id="WP_093267795.1">
    <property type="nucleotide sequence ID" value="NZ_FNOK01000019.1"/>
</dbReference>
<protein>
    <submittedName>
        <fullName evidence="3">Ureidoacrylate peracid hydrolase</fullName>
    </submittedName>
</protein>
<sequence length="229" mass="24180">MRLSLDAGPASVELETGSCAVLVIDMQNDFAAPGGMVDRAGLDIGPVRDTIEPISRVTAAARAASMPVIYLQHGYRPDLSDLGAPGSKNRLIHEAVGVGDRITTPAGGEGRALVLGTWNTEILPELAPGLDDVVLPKNRYSGFYDTDLDATLRRLGTTSLIVTGCTTSVCVESTIRDAFFRDYLPVLLADCASEPLGRANHEASLAVIEHNLGWVSDSKSLLAALTPVP</sequence>
<dbReference type="Proteomes" id="UP000199529">
    <property type="component" value="Unassembled WGS sequence"/>
</dbReference>
<name>A0A1H3GXT4_9PSEU</name>
<feature type="domain" description="Isochorismatase-like" evidence="2">
    <location>
        <begin position="19"/>
        <end position="219"/>
    </location>
</feature>
<dbReference type="SUPFAM" id="SSF52499">
    <property type="entry name" value="Isochorismatase-like hydrolases"/>
    <property type="match status" value="1"/>
</dbReference>